<accession>A0A3L6NTP2</accession>
<protein>
    <submittedName>
        <fullName evidence="1">Uncharacterized protein</fullName>
    </submittedName>
</protein>
<evidence type="ECO:0000313" key="1">
    <source>
        <dbReference type="EMBL" id="RKK21782.1"/>
    </source>
</evidence>
<evidence type="ECO:0000313" key="2">
    <source>
        <dbReference type="Proteomes" id="UP000270866"/>
    </source>
</evidence>
<proteinExistence type="predicted"/>
<dbReference type="Proteomes" id="UP000270866">
    <property type="component" value="Chromosome 5"/>
</dbReference>
<comment type="caution">
    <text evidence="1">The sequence shown here is derived from an EMBL/GenBank/DDBJ whole genome shotgun (WGS) entry which is preliminary data.</text>
</comment>
<dbReference type="AlphaFoldDB" id="A0A3L6NTP2"/>
<organism evidence="1 2">
    <name type="scientific">Fusarium oxysporum f. sp. cepae</name>
    <dbReference type="NCBI Taxonomy" id="396571"/>
    <lineage>
        <taxon>Eukaryota</taxon>
        <taxon>Fungi</taxon>
        <taxon>Dikarya</taxon>
        <taxon>Ascomycota</taxon>
        <taxon>Pezizomycotina</taxon>
        <taxon>Sordariomycetes</taxon>
        <taxon>Hypocreomycetidae</taxon>
        <taxon>Hypocreales</taxon>
        <taxon>Nectriaceae</taxon>
        <taxon>Fusarium</taxon>
        <taxon>Fusarium oxysporum species complex</taxon>
    </lineage>
</organism>
<sequence length="72" mass="7727">MGRQKSRNDEVMGTQDIGQVQELDEAFRQDNGTELSCVASTTNGTASRMQCAEQIQDGQTVQASLTGQTCAT</sequence>
<dbReference type="EMBL" id="MRCU01000003">
    <property type="protein sequence ID" value="RKK21782.1"/>
    <property type="molecule type" value="Genomic_DNA"/>
</dbReference>
<reference evidence="1 2" key="1">
    <citation type="journal article" date="2018" name="Sci. Rep.">
        <title>Characterisation of pathogen-specific regions and novel effector candidates in Fusarium oxysporum f. sp. cepae.</title>
        <authorList>
            <person name="Armitage A.D."/>
            <person name="Taylor A."/>
            <person name="Sobczyk M.K."/>
            <person name="Baxter L."/>
            <person name="Greenfield B.P."/>
            <person name="Bates H.J."/>
            <person name="Wilson F."/>
            <person name="Jackson A.C."/>
            <person name="Ott S."/>
            <person name="Harrison R.J."/>
            <person name="Clarkson J.P."/>
        </authorList>
    </citation>
    <scope>NUCLEOTIDE SEQUENCE [LARGE SCALE GENOMIC DNA]</scope>
    <source>
        <strain evidence="1 2">FoC_Fus2</strain>
    </source>
</reference>
<gene>
    <name evidence="1" type="ORF">BFJ65_g4412</name>
</gene>
<name>A0A3L6NTP2_FUSOX</name>